<dbReference type="PANTHER" id="PTHR11733:SF133">
    <property type="entry name" value="PHOSPHATE-REGULATING NEUTRAL ENDOPEPTIDASE PHEX"/>
    <property type="match status" value="1"/>
</dbReference>
<evidence type="ECO:0000256" key="2">
    <source>
        <dbReference type="ARBA" id="ARBA00004401"/>
    </source>
</evidence>
<keyword evidence="9" id="KW-0812">Transmembrane</keyword>
<evidence type="ECO:0000313" key="12">
    <source>
        <dbReference type="Proteomes" id="UP000694846"/>
    </source>
</evidence>
<comment type="subcellular location">
    <subcellularLocation>
        <location evidence="2">Cell membrane</location>
        <topology evidence="2">Single-pass type II membrane protein</topology>
    </subcellularLocation>
</comment>
<feature type="transmembrane region" description="Helical" evidence="9">
    <location>
        <begin position="41"/>
        <end position="63"/>
    </location>
</feature>
<keyword evidence="7" id="KW-0862">Zinc</keyword>
<dbReference type="Pfam" id="PF01431">
    <property type="entry name" value="Peptidase_M13"/>
    <property type="match status" value="1"/>
</dbReference>
<protein>
    <submittedName>
        <fullName evidence="13">Neprilysin-like isoform X1</fullName>
    </submittedName>
</protein>
<feature type="domain" description="Peptidase M13 N-terminal" evidence="11">
    <location>
        <begin position="94"/>
        <end position="491"/>
    </location>
</feature>
<evidence type="ECO:0000313" key="13">
    <source>
        <dbReference type="RefSeq" id="XP_025418928.1"/>
    </source>
</evidence>
<keyword evidence="12" id="KW-1185">Reference proteome</keyword>
<evidence type="ECO:0000259" key="10">
    <source>
        <dbReference type="Pfam" id="PF01431"/>
    </source>
</evidence>
<evidence type="ECO:0000256" key="7">
    <source>
        <dbReference type="ARBA" id="ARBA00022833"/>
    </source>
</evidence>
<keyword evidence="5" id="KW-0479">Metal-binding</keyword>
<comment type="cofactor">
    <cofactor evidence="1">
        <name>Zn(2+)</name>
        <dbReference type="ChEBI" id="CHEBI:29105"/>
    </cofactor>
</comment>
<reference evidence="13" key="1">
    <citation type="submission" date="2025-08" db="UniProtKB">
        <authorList>
            <consortium name="RefSeq"/>
        </authorList>
    </citation>
    <scope>IDENTIFICATION</scope>
    <source>
        <tissue evidence="13">Whole body</tissue>
    </source>
</reference>
<dbReference type="InterPro" id="IPR008753">
    <property type="entry name" value="Peptidase_M13_N"/>
</dbReference>
<dbReference type="GeneID" id="112689430"/>
<keyword evidence="8" id="KW-0482">Metalloprotease</keyword>
<evidence type="ECO:0000256" key="6">
    <source>
        <dbReference type="ARBA" id="ARBA00022801"/>
    </source>
</evidence>
<keyword evidence="4" id="KW-0645">Protease</keyword>
<dbReference type="SUPFAM" id="SSF55486">
    <property type="entry name" value="Metalloproteases ('zincins'), catalytic domain"/>
    <property type="match status" value="1"/>
</dbReference>
<dbReference type="InterPro" id="IPR024079">
    <property type="entry name" value="MetalloPept_cat_dom_sf"/>
</dbReference>
<proteinExistence type="inferred from homology"/>
<dbReference type="Pfam" id="PF05649">
    <property type="entry name" value="Peptidase_M13_N"/>
    <property type="match status" value="1"/>
</dbReference>
<dbReference type="InterPro" id="IPR042089">
    <property type="entry name" value="Peptidase_M13_dom_2"/>
</dbReference>
<sequence>MSDDNDDNDFAMNNQKQKVVITKSSDFQLSMKKTRGHKSSYVLTFLFVIAILKGTAFGFTFAYQTKENSNICETEDCIKTAKLIVESMNKSADPCEDFYNFACGNYKNVNKINKKTHTTSIFTMVDEAIHMHIVDILEKDGSDDEPDSIKKLRNLYQSCTATDQMDALGLEPLNSLLSTMYLPLIKDSEIWSAITNINKYTNLNYLFSIKIMPDKNTIARIALDTPSNDYIYLTANKPKKELEEEDYFEDESLRIKERLFMAIWNEIYGFEPSYMNRNYLERLKIKLMNVKSMESELQKIYEMDTTQQERLYTVYELQSITDNITSGSLYKRTFDWSEYILTQFLGVKNVQPLNFDNDLILINNIDYFKNIMGFLASVPLNIIGEHAMWHIISNFATFTTNSMRSIIESFIPNWQPFNTRSLYCADKVNTMMPMAVAHVLNKKDCIKQKKKMLAEMTENIGDAFRKIIKETEWMDEISKIKALYKLRRAKEFLSTPDFIMNPDDLDDYYSDLHMKDDEFLGNILRFNQQQLIHDLSVYGVTDSKENEILTFTPYEVNAFNTLSCNRIVIPMGILQYPFFGHNLQVLNYGYLGFVLGHEITHGFDNKGRQFDADGHLNDWLTKKSSDNFISRTHCFIAHYGSYLMPGTDDMINGTLTLNENIADNGGIREAFWGYRNFVAKHGEEDKLPGLEHLSHEQIYFLAFSNLWCEAATDDSFLNCYMDEHCPNKVRVTGTLMNSEEFSQVWQCKKGTRMNPDREKCRLW</sequence>
<comment type="similarity">
    <text evidence="3">Belongs to the peptidase M13 family.</text>
</comment>
<evidence type="ECO:0000256" key="1">
    <source>
        <dbReference type="ARBA" id="ARBA00001947"/>
    </source>
</evidence>
<dbReference type="RefSeq" id="XP_025418928.1">
    <property type="nucleotide sequence ID" value="XM_025563143.1"/>
</dbReference>
<evidence type="ECO:0000256" key="3">
    <source>
        <dbReference type="ARBA" id="ARBA00007357"/>
    </source>
</evidence>
<dbReference type="GO" id="GO:0016485">
    <property type="term" value="P:protein processing"/>
    <property type="evidence" value="ECO:0007669"/>
    <property type="project" value="TreeGrafter"/>
</dbReference>
<organism evidence="12 13">
    <name type="scientific">Sipha flava</name>
    <name type="common">yellow sugarcane aphid</name>
    <dbReference type="NCBI Taxonomy" id="143950"/>
    <lineage>
        <taxon>Eukaryota</taxon>
        <taxon>Metazoa</taxon>
        <taxon>Ecdysozoa</taxon>
        <taxon>Arthropoda</taxon>
        <taxon>Hexapoda</taxon>
        <taxon>Insecta</taxon>
        <taxon>Pterygota</taxon>
        <taxon>Neoptera</taxon>
        <taxon>Paraneoptera</taxon>
        <taxon>Hemiptera</taxon>
        <taxon>Sternorrhyncha</taxon>
        <taxon>Aphidomorpha</taxon>
        <taxon>Aphidoidea</taxon>
        <taxon>Aphididae</taxon>
        <taxon>Sipha</taxon>
    </lineage>
</organism>
<evidence type="ECO:0000259" key="11">
    <source>
        <dbReference type="Pfam" id="PF05649"/>
    </source>
</evidence>
<dbReference type="InterPro" id="IPR000718">
    <property type="entry name" value="Peptidase_M13"/>
</dbReference>
<evidence type="ECO:0000256" key="5">
    <source>
        <dbReference type="ARBA" id="ARBA00022723"/>
    </source>
</evidence>
<evidence type="ECO:0000256" key="8">
    <source>
        <dbReference type="ARBA" id="ARBA00023049"/>
    </source>
</evidence>
<evidence type="ECO:0000256" key="4">
    <source>
        <dbReference type="ARBA" id="ARBA00022670"/>
    </source>
</evidence>
<evidence type="ECO:0000256" key="9">
    <source>
        <dbReference type="SAM" id="Phobius"/>
    </source>
</evidence>
<dbReference type="GO" id="GO:0046872">
    <property type="term" value="F:metal ion binding"/>
    <property type="evidence" value="ECO:0007669"/>
    <property type="project" value="UniProtKB-KW"/>
</dbReference>
<accession>A0A8B8G7S8</accession>
<dbReference type="Gene3D" id="3.40.390.10">
    <property type="entry name" value="Collagenase (Catalytic Domain)"/>
    <property type="match status" value="1"/>
</dbReference>
<feature type="domain" description="Peptidase M13 C-terminal" evidence="10">
    <location>
        <begin position="557"/>
        <end position="759"/>
    </location>
</feature>
<keyword evidence="6" id="KW-0378">Hydrolase</keyword>
<dbReference type="PROSITE" id="PS51885">
    <property type="entry name" value="NEPRILYSIN"/>
    <property type="match status" value="1"/>
</dbReference>
<dbReference type="Gene3D" id="1.10.1380.10">
    <property type="entry name" value="Neutral endopeptidase , domain2"/>
    <property type="match status" value="1"/>
</dbReference>
<gene>
    <name evidence="13" type="primary">LOC112689430</name>
</gene>
<dbReference type="PRINTS" id="PR00786">
    <property type="entry name" value="NEPRILYSIN"/>
</dbReference>
<dbReference type="Proteomes" id="UP000694846">
    <property type="component" value="Unplaced"/>
</dbReference>
<dbReference type="InterPro" id="IPR018497">
    <property type="entry name" value="Peptidase_M13_C"/>
</dbReference>
<dbReference type="OrthoDB" id="6475849at2759"/>
<name>A0A8B8G7S8_9HEMI</name>
<keyword evidence="9" id="KW-1133">Transmembrane helix</keyword>
<dbReference type="CDD" id="cd08662">
    <property type="entry name" value="M13"/>
    <property type="match status" value="1"/>
</dbReference>
<dbReference type="AlphaFoldDB" id="A0A8B8G7S8"/>
<keyword evidence="9" id="KW-0472">Membrane</keyword>
<dbReference type="GO" id="GO:0004222">
    <property type="term" value="F:metalloendopeptidase activity"/>
    <property type="evidence" value="ECO:0007669"/>
    <property type="project" value="InterPro"/>
</dbReference>
<dbReference type="PANTHER" id="PTHR11733">
    <property type="entry name" value="ZINC METALLOPROTEASE FAMILY M13 NEPRILYSIN-RELATED"/>
    <property type="match status" value="1"/>
</dbReference>
<dbReference type="GO" id="GO:0005886">
    <property type="term" value="C:plasma membrane"/>
    <property type="evidence" value="ECO:0007669"/>
    <property type="project" value="UniProtKB-SubCell"/>
</dbReference>